<feature type="transmembrane region" description="Helical" evidence="5">
    <location>
        <begin position="150"/>
        <end position="168"/>
    </location>
</feature>
<evidence type="ECO:0000256" key="2">
    <source>
        <dbReference type="ARBA" id="ARBA00022692"/>
    </source>
</evidence>
<comment type="caution">
    <text evidence="6">The sequence shown here is derived from an EMBL/GenBank/DDBJ whole genome shotgun (WGS) entry which is preliminary data.</text>
</comment>
<feature type="transmembrane region" description="Helical" evidence="5">
    <location>
        <begin position="53"/>
        <end position="75"/>
    </location>
</feature>
<dbReference type="AlphaFoldDB" id="A0A133VHW3"/>
<protein>
    <recommendedName>
        <fullName evidence="8">Prenyltransferase</fullName>
    </recommendedName>
</protein>
<keyword evidence="4 5" id="KW-0472">Membrane</keyword>
<feature type="transmembrane region" description="Helical" evidence="5">
    <location>
        <begin position="119"/>
        <end position="138"/>
    </location>
</feature>
<dbReference type="InterPro" id="IPR044878">
    <property type="entry name" value="UbiA_sf"/>
</dbReference>
<organism evidence="6 7">
    <name type="scientific">candidate division MSBL1 archaeon SCGC-AAA382C18</name>
    <dbReference type="NCBI Taxonomy" id="1698281"/>
    <lineage>
        <taxon>Archaea</taxon>
        <taxon>Methanobacteriati</taxon>
        <taxon>Methanobacteriota</taxon>
        <taxon>candidate division MSBL1</taxon>
    </lineage>
</organism>
<proteinExistence type="predicted"/>
<sequence length="297" mass="32868">MNKTILSSNQIDAFKACSSNRLKMGVVYSFWALSGMLVTGLSVGLNFSNMLQIGGIILPAWFSLTLGVYILNDIYDREFDKLIDREQPLVNGEVESIEAMVVVLTFTALGLILSAVVNISTLLVSMLFLGIGVIYSVPPINLKKRILGKQFTLTFAFLLSILVGGVALRGFPSVLSFMILCVGPFVILMTPIPDLKDMESDKEQGCKTIPLLIGPERTIDLGILAFASLLSLSFLGYFLYNFNIIFVFSIFSLCALNFHQLLKLRGDERDEEDYLNARKKAWVAGILLPLIFIIGIF</sequence>
<dbReference type="Proteomes" id="UP000070404">
    <property type="component" value="Unassembled WGS sequence"/>
</dbReference>
<evidence type="ECO:0008006" key="8">
    <source>
        <dbReference type="Google" id="ProtNLM"/>
    </source>
</evidence>
<dbReference type="GO" id="GO:0016765">
    <property type="term" value="F:transferase activity, transferring alkyl or aryl (other than methyl) groups"/>
    <property type="evidence" value="ECO:0007669"/>
    <property type="project" value="InterPro"/>
</dbReference>
<evidence type="ECO:0000256" key="1">
    <source>
        <dbReference type="ARBA" id="ARBA00004651"/>
    </source>
</evidence>
<dbReference type="GO" id="GO:0005886">
    <property type="term" value="C:plasma membrane"/>
    <property type="evidence" value="ECO:0007669"/>
    <property type="project" value="UniProtKB-SubCell"/>
</dbReference>
<evidence type="ECO:0000256" key="5">
    <source>
        <dbReference type="SAM" id="Phobius"/>
    </source>
</evidence>
<dbReference type="InterPro" id="IPR000537">
    <property type="entry name" value="UbiA_prenyltransferase"/>
</dbReference>
<dbReference type="InterPro" id="IPR050475">
    <property type="entry name" value="Prenyltransferase_related"/>
</dbReference>
<feature type="transmembrane region" description="Helical" evidence="5">
    <location>
        <begin position="174"/>
        <end position="192"/>
    </location>
</feature>
<dbReference type="PANTHER" id="PTHR42723">
    <property type="entry name" value="CHLOROPHYLL SYNTHASE"/>
    <property type="match status" value="1"/>
</dbReference>
<keyword evidence="2 5" id="KW-0812">Transmembrane</keyword>
<dbReference type="Gene3D" id="1.20.120.1780">
    <property type="entry name" value="UbiA prenyltransferase"/>
    <property type="match status" value="1"/>
</dbReference>
<dbReference type="PANTHER" id="PTHR42723:SF1">
    <property type="entry name" value="CHLOROPHYLL SYNTHASE, CHLOROPLASTIC"/>
    <property type="match status" value="1"/>
</dbReference>
<feature type="transmembrane region" description="Helical" evidence="5">
    <location>
        <begin position="25"/>
        <end position="47"/>
    </location>
</feature>
<accession>A0A133VHW3</accession>
<evidence type="ECO:0000256" key="4">
    <source>
        <dbReference type="ARBA" id="ARBA00023136"/>
    </source>
</evidence>
<dbReference type="Gene3D" id="1.10.357.140">
    <property type="entry name" value="UbiA prenyltransferase"/>
    <property type="match status" value="1"/>
</dbReference>
<dbReference type="Pfam" id="PF01040">
    <property type="entry name" value="UbiA"/>
    <property type="match status" value="1"/>
</dbReference>
<evidence type="ECO:0000313" key="6">
    <source>
        <dbReference type="EMBL" id="KXB06019.1"/>
    </source>
</evidence>
<dbReference type="EMBL" id="LHYF01000054">
    <property type="protein sequence ID" value="KXB06019.1"/>
    <property type="molecule type" value="Genomic_DNA"/>
</dbReference>
<keyword evidence="7" id="KW-1185">Reference proteome</keyword>
<reference evidence="6 7" key="1">
    <citation type="journal article" date="2016" name="Sci. Rep.">
        <title>Metabolic traits of an uncultured archaeal lineage -MSBL1- from brine pools of the Red Sea.</title>
        <authorList>
            <person name="Mwirichia R."/>
            <person name="Alam I."/>
            <person name="Rashid M."/>
            <person name="Vinu M."/>
            <person name="Ba-Alawi W."/>
            <person name="Anthony Kamau A."/>
            <person name="Kamanda Ngugi D."/>
            <person name="Goker M."/>
            <person name="Klenk H.P."/>
            <person name="Bajic V."/>
            <person name="Stingl U."/>
        </authorList>
    </citation>
    <scope>NUCLEOTIDE SEQUENCE [LARGE SCALE GENOMIC DNA]</scope>
    <source>
        <strain evidence="6">SCGC-AAA382C18</strain>
    </source>
</reference>
<gene>
    <name evidence="6" type="ORF">AKJ52_02670</name>
</gene>
<feature type="transmembrane region" description="Helical" evidence="5">
    <location>
        <begin position="244"/>
        <end position="261"/>
    </location>
</feature>
<comment type="subcellular location">
    <subcellularLocation>
        <location evidence="1">Cell membrane</location>
        <topology evidence="1">Multi-pass membrane protein</topology>
    </subcellularLocation>
</comment>
<keyword evidence="3 5" id="KW-1133">Transmembrane helix</keyword>
<evidence type="ECO:0000256" key="3">
    <source>
        <dbReference type="ARBA" id="ARBA00022989"/>
    </source>
</evidence>
<name>A0A133VHW3_9EURY</name>
<feature type="transmembrane region" description="Helical" evidence="5">
    <location>
        <begin position="281"/>
        <end position="296"/>
    </location>
</feature>
<evidence type="ECO:0000313" key="7">
    <source>
        <dbReference type="Proteomes" id="UP000070404"/>
    </source>
</evidence>